<comment type="caution">
    <text evidence="4">The sequence shown here is derived from an EMBL/GenBank/DDBJ whole genome shotgun (WGS) entry which is preliminary data.</text>
</comment>
<dbReference type="Pfam" id="PF23359">
    <property type="entry name" value="Lsr2_DNA-bd"/>
    <property type="match status" value="1"/>
</dbReference>
<dbReference type="RefSeq" id="WP_211463158.1">
    <property type="nucleotide sequence ID" value="NZ_JAGSXH010000001.1"/>
</dbReference>
<evidence type="ECO:0000313" key="5">
    <source>
        <dbReference type="Proteomes" id="UP000677913"/>
    </source>
</evidence>
<feature type="compositionally biased region" description="Basic and acidic residues" evidence="2">
    <location>
        <begin position="52"/>
        <end position="62"/>
    </location>
</feature>
<evidence type="ECO:0000256" key="1">
    <source>
        <dbReference type="ARBA" id="ARBA00023125"/>
    </source>
</evidence>
<dbReference type="InterPro" id="IPR036625">
    <property type="entry name" value="E3-bd_dom_sf"/>
</dbReference>
<accession>A0A8J7WKF3</accession>
<evidence type="ECO:0000313" key="4">
    <source>
        <dbReference type="EMBL" id="MBS2961454.1"/>
    </source>
</evidence>
<feature type="compositionally biased region" description="Acidic residues" evidence="2">
    <location>
        <begin position="70"/>
        <end position="86"/>
    </location>
</feature>
<feature type="domain" description="Lsr2 DNA-binding" evidence="3">
    <location>
        <begin position="133"/>
        <end position="162"/>
    </location>
</feature>
<dbReference type="GO" id="GO:0003677">
    <property type="term" value="F:DNA binding"/>
    <property type="evidence" value="ECO:0007669"/>
    <property type="project" value="UniProtKB-KW"/>
</dbReference>
<dbReference type="Proteomes" id="UP000677913">
    <property type="component" value="Unassembled WGS sequence"/>
</dbReference>
<keyword evidence="5" id="KW-1185">Reference proteome</keyword>
<dbReference type="AlphaFoldDB" id="A0A8J7WKF3"/>
<gene>
    <name evidence="4" type="ORF">KGA66_00250</name>
</gene>
<dbReference type="Gene3D" id="4.10.320.10">
    <property type="entry name" value="E3-binding domain"/>
    <property type="match status" value="1"/>
</dbReference>
<evidence type="ECO:0000259" key="3">
    <source>
        <dbReference type="Pfam" id="PF23359"/>
    </source>
</evidence>
<sequence length="166" mass="17895">MALKRVCDITGTDRDVEICDVTIAGQTIKLDLAPAGVEKLREFFGPVITARHPTEDAGHEPEPASGETQNADESEEAESESEEPAESAEWAQPQAAPRPARHGRRPASVKSAVKGGRVKATPRRAPRPVVPGTSEIREWARANGFEIGERGAIPGRIRSAYTLAHE</sequence>
<dbReference type="GO" id="GO:0016746">
    <property type="term" value="F:acyltransferase activity"/>
    <property type="evidence" value="ECO:0007669"/>
    <property type="project" value="InterPro"/>
</dbReference>
<name>A0A8J7WKF3_9ACTN</name>
<keyword evidence="1" id="KW-0238">DNA-binding</keyword>
<proteinExistence type="predicted"/>
<evidence type="ECO:0000256" key="2">
    <source>
        <dbReference type="SAM" id="MobiDB-lite"/>
    </source>
</evidence>
<organism evidence="4 5">
    <name type="scientific">Actinocrinis puniceicyclus</name>
    <dbReference type="NCBI Taxonomy" id="977794"/>
    <lineage>
        <taxon>Bacteria</taxon>
        <taxon>Bacillati</taxon>
        <taxon>Actinomycetota</taxon>
        <taxon>Actinomycetes</taxon>
        <taxon>Catenulisporales</taxon>
        <taxon>Actinospicaceae</taxon>
        <taxon>Actinocrinis</taxon>
    </lineage>
</organism>
<protein>
    <submittedName>
        <fullName evidence="4">Lsr2 family protein</fullName>
    </submittedName>
</protein>
<feature type="region of interest" description="Disordered" evidence="2">
    <location>
        <begin position="52"/>
        <end position="132"/>
    </location>
</feature>
<reference evidence="4" key="1">
    <citation type="submission" date="2021-04" db="EMBL/GenBank/DDBJ databases">
        <title>Genome based classification of Actinospica acidithermotolerans sp. nov., an actinobacterium isolated from an Indonesian hot spring.</title>
        <authorList>
            <person name="Kusuma A.B."/>
            <person name="Putra K.E."/>
            <person name="Nafisah S."/>
            <person name="Loh J."/>
            <person name="Nouioui I."/>
            <person name="Goodfellow M."/>
        </authorList>
    </citation>
    <scope>NUCLEOTIDE SEQUENCE</scope>
    <source>
        <strain evidence="4">DSM 45618</strain>
    </source>
</reference>
<feature type="compositionally biased region" description="Basic residues" evidence="2">
    <location>
        <begin position="116"/>
        <end position="126"/>
    </location>
</feature>
<dbReference type="EMBL" id="JAGSXH010000001">
    <property type="protein sequence ID" value="MBS2961454.1"/>
    <property type="molecule type" value="Genomic_DNA"/>
</dbReference>
<feature type="compositionally biased region" description="Low complexity" evidence="2">
    <location>
        <begin position="87"/>
        <end position="98"/>
    </location>
</feature>
<dbReference type="InterPro" id="IPR055370">
    <property type="entry name" value="Lsr2_DNA-bd"/>
</dbReference>